<keyword evidence="1" id="KW-0472">Membrane</keyword>
<proteinExistence type="predicted"/>
<accession>A0ABP2QYE5</accession>
<sequence>MNKEGIDIKQLRKNAITKRLNFLIGSGASVPAIPLMSYFKKDAEGKEVEDTIANQNLEKKIKEVSDKLTSDESIKDEKIEKVVNQYDRFIKTIIDLLYLSNSRQTTKNINIFTTNYDLFIEKSVDKLMKVNKFIFNDGANGYFDRKLDSSNYNKTVAYRGLNDNYLNELPSISLIKPHGSMNWEKRQDNSIMIKQEVVDKPVIVKPTGLEGQETFLNNHFHEMLRVFQLELDKPQSVLFVIGFSFQDKHIAKMITRALQNPELIIYVFGYSDDDRKRILDNLSLDNELRNLKIITPKDIEEKTLKTSNESNGEEWFSFTIANLTALLSSISSNHDKDEKD</sequence>
<dbReference type="Pfam" id="PF13289">
    <property type="entry name" value="SIR2_2"/>
    <property type="match status" value="1"/>
</dbReference>
<dbReference type="RefSeq" id="WP_003088645.1">
    <property type="nucleotide sequence ID" value="NZ_AJTZ01000005.1"/>
</dbReference>
<evidence type="ECO:0000313" key="2">
    <source>
        <dbReference type="EMBL" id="EJN94080.1"/>
    </source>
</evidence>
<comment type="caution">
    <text evidence="2">The sequence shown here is derived from an EMBL/GenBank/DDBJ whole genome shotgun (WGS) entry which is preliminary data.</text>
</comment>
<gene>
    <name evidence="2" type="ORF">SRA_06071</name>
</gene>
<reference evidence="2 3" key="1">
    <citation type="submission" date="2009-12" db="EMBL/GenBank/DDBJ databases">
        <authorList>
            <person name="Lefebure T."/>
            <person name="Cornejo O.E."/>
            <person name="Pavinski Bitar P.D."/>
            <person name="Lang P."/>
            <person name="Stanhope M.J."/>
        </authorList>
    </citation>
    <scope>NUCLEOTIDE SEQUENCE [LARGE SCALE GENOMIC DNA]</scope>
    <source>
        <strain evidence="2 3">FA-1</strain>
    </source>
</reference>
<organism evidence="2 3">
    <name type="scientific">Streptococcus ratti FA-1 = DSM 20564</name>
    <dbReference type="NCBI Taxonomy" id="699248"/>
    <lineage>
        <taxon>Bacteria</taxon>
        <taxon>Bacillati</taxon>
        <taxon>Bacillota</taxon>
        <taxon>Bacilli</taxon>
        <taxon>Lactobacillales</taxon>
        <taxon>Streptococcaceae</taxon>
        <taxon>Streptococcus</taxon>
    </lineage>
</organism>
<evidence type="ECO:0000256" key="1">
    <source>
        <dbReference type="SAM" id="Phobius"/>
    </source>
</evidence>
<dbReference type="Proteomes" id="UP000007815">
    <property type="component" value="Unassembled WGS sequence"/>
</dbReference>
<dbReference type="EMBL" id="AJTZ01000005">
    <property type="protein sequence ID" value="EJN94080.1"/>
    <property type="molecule type" value="Genomic_DNA"/>
</dbReference>
<evidence type="ECO:0000313" key="3">
    <source>
        <dbReference type="Proteomes" id="UP000007815"/>
    </source>
</evidence>
<feature type="transmembrane region" description="Helical" evidence="1">
    <location>
        <begin position="20"/>
        <end position="39"/>
    </location>
</feature>
<evidence type="ECO:0008006" key="4">
    <source>
        <dbReference type="Google" id="ProtNLM"/>
    </source>
</evidence>
<keyword evidence="1" id="KW-1133">Transmembrane helix</keyword>
<keyword evidence="3" id="KW-1185">Reference proteome</keyword>
<name>A0ABP2QYE5_STRRT</name>
<keyword evidence="1" id="KW-0812">Transmembrane</keyword>
<protein>
    <recommendedName>
        <fullName evidence="4">SIR2-like domain-containing protein</fullName>
    </recommendedName>
</protein>